<evidence type="ECO:0000313" key="5">
    <source>
        <dbReference type="Proteomes" id="UP000093514"/>
    </source>
</evidence>
<dbReference type="CDD" id="cd07302">
    <property type="entry name" value="CHD"/>
    <property type="match status" value="1"/>
</dbReference>
<dbReference type="GO" id="GO:0035556">
    <property type="term" value="P:intracellular signal transduction"/>
    <property type="evidence" value="ECO:0007669"/>
    <property type="project" value="InterPro"/>
</dbReference>
<dbReference type="PANTHER" id="PTHR43081:SF1">
    <property type="entry name" value="ADENYLATE CYCLASE, TERMINAL-DIFFERENTIATION SPECIFIC"/>
    <property type="match status" value="1"/>
</dbReference>
<dbReference type="GO" id="GO:0009190">
    <property type="term" value="P:cyclic nucleotide biosynthetic process"/>
    <property type="evidence" value="ECO:0007669"/>
    <property type="project" value="InterPro"/>
</dbReference>
<dbReference type="PANTHER" id="PTHR43081">
    <property type="entry name" value="ADENYLATE CYCLASE, TERMINAL-DIFFERENTIATION SPECIFIC-RELATED"/>
    <property type="match status" value="1"/>
</dbReference>
<feature type="transmembrane region" description="Helical" evidence="2">
    <location>
        <begin position="347"/>
        <end position="367"/>
    </location>
</feature>
<dbReference type="InterPro" id="IPR029787">
    <property type="entry name" value="Nucleotide_cyclase"/>
</dbReference>
<comment type="similarity">
    <text evidence="1">Belongs to the adenylyl cyclase class-3 family.</text>
</comment>
<dbReference type="Pfam" id="PF00211">
    <property type="entry name" value="Guanylate_cyc"/>
    <property type="match status" value="1"/>
</dbReference>
<keyword evidence="2" id="KW-0472">Membrane</keyword>
<dbReference type="AlphaFoldDB" id="A0A1C0A783"/>
<dbReference type="GO" id="GO:0004016">
    <property type="term" value="F:adenylate cyclase activity"/>
    <property type="evidence" value="ECO:0007669"/>
    <property type="project" value="UniProtKB-ARBA"/>
</dbReference>
<accession>A0A1C0A783</accession>
<name>A0A1C0A783_9FIRM</name>
<evidence type="ECO:0000313" key="4">
    <source>
        <dbReference type="EMBL" id="OCL26119.1"/>
    </source>
</evidence>
<dbReference type="EMBL" id="LWDV01000009">
    <property type="protein sequence ID" value="OCL26119.1"/>
    <property type="molecule type" value="Genomic_DNA"/>
</dbReference>
<comment type="caution">
    <text evidence="4">The sequence shown here is derived from an EMBL/GenBank/DDBJ whole genome shotgun (WGS) entry which is preliminary data.</text>
</comment>
<dbReference type="InterPro" id="IPR001054">
    <property type="entry name" value="A/G_cyclase"/>
</dbReference>
<proteinExistence type="inferred from homology"/>
<dbReference type="SUPFAM" id="SSF55073">
    <property type="entry name" value="Nucleotide cyclase"/>
    <property type="match status" value="1"/>
</dbReference>
<dbReference type="SMART" id="SM01080">
    <property type="entry name" value="CHASE2"/>
    <property type="match status" value="1"/>
</dbReference>
<protein>
    <submittedName>
        <fullName evidence="4">Transmembrane sensor domain protein</fullName>
    </submittedName>
</protein>
<dbReference type="InterPro" id="IPR007890">
    <property type="entry name" value="CHASE2"/>
</dbReference>
<feature type="transmembrane region" description="Helical" evidence="2">
    <location>
        <begin position="9"/>
        <end position="29"/>
    </location>
</feature>
<dbReference type="Gene3D" id="3.30.70.1230">
    <property type="entry name" value="Nucleotide cyclase"/>
    <property type="match status" value="1"/>
</dbReference>
<dbReference type="RefSeq" id="WP_068717615.1">
    <property type="nucleotide sequence ID" value="NZ_LWDV01000009.1"/>
</dbReference>
<dbReference type="PROSITE" id="PS50125">
    <property type="entry name" value="GUANYLATE_CYCLASE_2"/>
    <property type="match status" value="1"/>
</dbReference>
<reference evidence="5" key="1">
    <citation type="submission" date="2016-07" db="EMBL/GenBank/DDBJ databases">
        <authorList>
            <person name="Florea S."/>
            <person name="Webb J.S."/>
            <person name="Jaromczyk J."/>
            <person name="Schardl C.L."/>
        </authorList>
    </citation>
    <scope>NUCLEOTIDE SEQUENCE [LARGE SCALE GENOMIC DNA]</scope>
    <source>
        <strain evidence="5">Z6</strain>
    </source>
</reference>
<sequence>MLKFKNREWLLSGSITGIIVVIIFLSPMLDNLELLSYDYRLYIRSLIESGSQDNIVIVEIDEESLEGIGKWPWSRTYHAKLIRELNQAGAKIIGFDILFDFPKGSDEDRELSKQLLESNKVVLPYVLEDKEIRELSFWGLIRSRKLWSGEIKYPIEDFKYNARELGYLNLIQDSDGKVRRIKFIDHDLTPFAIKLAEEYSQEDKDFLAEELLINFHHNENYFKNISFTKVLQGDYPQGFFQGKLVLVGATERTLRDYLITPFSFVKGYLAGVLIHAEIIDNYLKDSFIYNINDLQVIFYLILFSLLTAIIYSRLSPIQGIIILILSFVLIVFTGILSLLNFNIFVPIIPFILISILNLVISNLMAYWEVKDRKEHLQRTFSRYLSNEVIEKVINLPEKDYLKGERREITVLFIDLNDFTSFSERKSSVEVVGILNKYLSVIIDEVLRFGGTLDKFLGDGVMVFFGAPIDQVDHGLRAIELALSLQNKVDNDEELPLSISIGINTGRAVVGNIGSTKRSDYTAIGDVVNTAARIEGLAGGGEILIGEGTYQQIKDSFRIEVKSPVTLRGKLKEENIYKVIREESCNEEDL</sequence>
<evidence type="ECO:0000259" key="3">
    <source>
        <dbReference type="PROSITE" id="PS50125"/>
    </source>
</evidence>
<feature type="transmembrane region" description="Helical" evidence="2">
    <location>
        <begin position="296"/>
        <end position="314"/>
    </location>
</feature>
<dbReference type="OrthoDB" id="9806704at2"/>
<gene>
    <name evidence="4" type="ORF">U472_08875</name>
</gene>
<dbReference type="SMART" id="SM00044">
    <property type="entry name" value="CYCc"/>
    <property type="match status" value="1"/>
</dbReference>
<dbReference type="InterPro" id="IPR050697">
    <property type="entry name" value="Adenylyl/Guanylyl_Cyclase_3/4"/>
</dbReference>
<keyword evidence="2 4" id="KW-0812">Transmembrane</keyword>
<feature type="domain" description="Guanylate cyclase" evidence="3">
    <location>
        <begin position="409"/>
        <end position="534"/>
    </location>
</feature>
<dbReference type="Pfam" id="PF05226">
    <property type="entry name" value="CHASE2"/>
    <property type="match status" value="1"/>
</dbReference>
<evidence type="ECO:0000256" key="1">
    <source>
        <dbReference type="ARBA" id="ARBA00005381"/>
    </source>
</evidence>
<evidence type="ECO:0000256" key="2">
    <source>
        <dbReference type="SAM" id="Phobius"/>
    </source>
</evidence>
<keyword evidence="5" id="KW-1185">Reference proteome</keyword>
<organism evidence="4 5">
    <name type="scientific">Orenia metallireducens</name>
    <dbReference type="NCBI Taxonomy" id="1413210"/>
    <lineage>
        <taxon>Bacteria</taxon>
        <taxon>Bacillati</taxon>
        <taxon>Bacillota</taxon>
        <taxon>Clostridia</taxon>
        <taxon>Halanaerobiales</taxon>
        <taxon>Halobacteroidaceae</taxon>
        <taxon>Orenia</taxon>
    </lineage>
</organism>
<dbReference type="Proteomes" id="UP000093514">
    <property type="component" value="Unassembled WGS sequence"/>
</dbReference>
<feature type="transmembrane region" description="Helical" evidence="2">
    <location>
        <begin position="321"/>
        <end position="341"/>
    </location>
</feature>
<keyword evidence="2" id="KW-1133">Transmembrane helix</keyword>
<reference evidence="4 5" key="2">
    <citation type="submission" date="2016-08" db="EMBL/GenBank/DDBJ databases">
        <title>Orenia metallireducens sp. nov. strain Z6, a Novel Metal-reducing Firmicute from the Deep Subsurface.</title>
        <authorList>
            <person name="Maxim B.I."/>
            <person name="Kenneth K."/>
            <person name="Flynn T.M."/>
            <person name="Oloughlin E.J."/>
            <person name="Locke R.A."/>
            <person name="Weber J.R."/>
            <person name="Egan S.M."/>
            <person name="Mackie R.I."/>
            <person name="Cann I.K."/>
        </authorList>
    </citation>
    <scope>NUCLEOTIDE SEQUENCE [LARGE SCALE GENOMIC DNA]</scope>
    <source>
        <strain evidence="4 5">Z6</strain>
    </source>
</reference>